<dbReference type="SUPFAM" id="SSF52266">
    <property type="entry name" value="SGNH hydrolase"/>
    <property type="match status" value="1"/>
</dbReference>
<evidence type="ECO:0000256" key="1">
    <source>
        <dbReference type="SAM" id="MobiDB-lite"/>
    </source>
</evidence>
<proteinExistence type="predicted"/>
<organism evidence="2 3">
    <name type="scientific">Oryzias latipes</name>
    <name type="common">Japanese rice fish</name>
    <name type="synonym">Japanese killifish</name>
    <dbReference type="NCBI Taxonomy" id="8090"/>
    <lineage>
        <taxon>Eukaryota</taxon>
        <taxon>Metazoa</taxon>
        <taxon>Chordata</taxon>
        <taxon>Craniata</taxon>
        <taxon>Vertebrata</taxon>
        <taxon>Euteleostomi</taxon>
        <taxon>Actinopterygii</taxon>
        <taxon>Neopterygii</taxon>
        <taxon>Teleostei</taxon>
        <taxon>Neoteleostei</taxon>
        <taxon>Acanthomorphata</taxon>
        <taxon>Ovalentaria</taxon>
        <taxon>Atherinomorphae</taxon>
        <taxon>Beloniformes</taxon>
        <taxon>Adrianichthyidae</taxon>
        <taxon>Oryziinae</taxon>
        <taxon>Oryzias</taxon>
    </lineage>
</organism>
<sequence length="282" mass="31179">MCKEGGRAPSHPHPKTPTAGAAAAGIPPTPHGNRQGTTAARATKPATQARASRTAARPPEPKSREARREREGRPSPTRRTAPPPRRENPTQVLRRCPGGLPSLESQRSGSLSQQEKMKEASPVQPSDVDSANSEPHIPPPRPLFAPTTLIVGDSIIRHVRFFFVFCLIVHVGCNDISRRESEETKADFMDLFNFLKQCGKSVFISGPLPGLSPSTERFSRLLGMNTWLQTACMTRKGSFIDNFNLFWNRTSFYCLDRTHPNRMGSSILSANIRYAVQTLPRD</sequence>
<reference evidence="2" key="4">
    <citation type="submission" date="2025-09" db="UniProtKB">
        <authorList>
            <consortium name="Ensembl"/>
        </authorList>
    </citation>
    <scope>IDENTIFICATION</scope>
    <source>
        <strain evidence="2">HSOK</strain>
    </source>
</reference>
<feature type="compositionally biased region" description="Polar residues" evidence="1">
    <location>
        <begin position="103"/>
        <end position="114"/>
    </location>
</feature>
<dbReference type="Gene3D" id="3.40.50.12700">
    <property type="match status" value="1"/>
</dbReference>
<accession>A0A3P9JNH7</accession>
<feature type="compositionally biased region" description="Basic and acidic residues" evidence="1">
    <location>
        <begin position="59"/>
        <end position="73"/>
    </location>
</feature>
<feature type="compositionally biased region" description="Polar residues" evidence="1">
    <location>
        <begin position="123"/>
        <end position="133"/>
    </location>
</feature>
<protein>
    <recommendedName>
        <fullName evidence="4">SGNH hydrolase-type esterase domain-containing protein</fullName>
    </recommendedName>
</protein>
<feature type="compositionally biased region" description="Low complexity" evidence="1">
    <location>
        <begin position="16"/>
        <end position="26"/>
    </location>
</feature>
<reference key="1">
    <citation type="journal article" date="2007" name="Nature">
        <title>The medaka draft genome and insights into vertebrate genome evolution.</title>
        <authorList>
            <person name="Kasahara M."/>
            <person name="Naruse K."/>
            <person name="Sasaki S."/>
            <person name="Nakatani Y."/>
            <person name="Qu W."/>
            <person name="Ahsan B."/>
            <person name="Yamada T."/>
            <person name="Nagayasu Y."/>
            <person name="Doi K."/>
            <person name="Kasai Y."/>
            <person name="Jindo T."/>
            <person name="Kobayashi D."/>
            <person name="Shimada A."/>
            <person name="Toyoda A."/>
            <person name="Kuroki Y."/>
            <person name="Fujiyama A."/>
            <person name="Sasaki T."/>
            <person name="Shimizu A."/>
            <person name="Asakawa S."/>
            <person name="Shimizu N."/>
            <person name="Hashimoto S."/>
            <person name="Yang J."/>
            <person name="Lee Y."/>
            <person name="Matsushima K."/>
            <person name="Sugano S."/>
            <person name="Sakaizumi M."/>
            <person name="Narita T."/>
            <person name="Ohishi K."/>
            <person name="Haga S."/>
            <person name="Ohta F."/>
            <person name="Nomoto H."/>
            <person name="Nogata K."/>
            <person name="Morishita T."/>
            <person name="Endo T."/>
            <person name="Shin-I T."/>
            <person name="Takeda H."/>
            <person name="Morishita S."/>
            <person name="Kohara Y."/>
        </authorList>
    </citation>
    <scope>NUCLEOTIDE SEQUENCE [LARGE SCALE GENOMIC DNA]</scope>
    <source>
        <strain>Hd-rR</strain>
    </source>
</reference>
<dbReference type="Proteomes" id="UP000265200">
    <property type="component" value="Chromosome 11"/>
</dbReference>
<feature type="region of interest" description="Disordered" evidence="1">
    <location>
        <begin position="1"/>
        <end position="143"/>
    </location>
</feature>
<reference evidence="2" key="3">
    <citation type="submission" date="2025-08" db="UniProtKB">
        <authorList>
            <consortium name="Ensembl"/>
        </authorList>
    </citation>
    <scope>IDENTIFICATION</scope>
    <source>
        <strain evidence="2">HSOK</strain>
    </source>
</reference>
<dbReference type="AlphaFoldDB" id="A0A3P9JNH7"/>
<reference evidence="2 3" key="2">
    <citation type="submission" date="2017-04" db="EMBL/GenBank/DDBJ databases">
        <title>CpG methylation of centromeres and impact of large insertions on vertebrate speciation.</title>
        <authorList>
            <person name="Ichikawa K."/>
            <person name="Yoshimura J."/>
            <person name="Morishita S."/>
        </authorList>
    </citation>
    <scope>NUCLEOTIDE SEQUENCE</scope>
    <source>
        <strain evidence="2 3">HSOK</strain>
    </source>
</reference>
<feature type="compositionally biased region" description="Low complexity" evidence="1">
    <location>
        <begin position="45"/>
        <end position="57"/>
    </location>
</feature>
<evidence type="ECO:0000313" key="2">
    <source>
        <dbReference type="Ensembl" id="ENSORLP00015033556.1"/>
    </source>
</evidence>
<name>A0A3P9JNH7_ORYLA</name>
<evidence type="ECO:0000313" key="3">
    <source>
        <dbReference type="Proteomes" id="UP000265200"/>
    </source>
</evidence>
<evidence type="ECO:0008006" key="4">
    <source>
        <dbReference type="Google" id="ProtNLM"/>
    </source>
</evidence>
<dbReference type="Ensembl" id="ENSORLT00015026556.1">
    <property type="protein sequence ID" value="ENSORLP00015033556.1"/>
    <property type="gene ID" value="ENSORLG00015018998.1"/>
</dbReference>